<dbReference type="InterPro" id="IPR007758">
    <property type="entry name" value="Nucleoporin_NSP1_C"/>
</dbReference>
<keyword evidence="13" id="KW-1185">Reference proteome</keyword>
<evidence type="ECO:0000256" key="4">
    <source>
        <dbReference type="ARBA" id="ARBA00022816"/>
    </source>
</evidence>
<feature type="non-terminal residue" evidence="12">
    <location>
        <position position="1"/>
    </location>
</feature>
<organism evidence="12 13">
    <name type="scientific">Escallonia herrerae</name>
    <dbReference type="NCBI Taxonomy" id="1293975"/>
    <lineage>
        <taxon>Eukaryota</taxon>
        <taxon>Viridiplantae</taxon>
        <taxon>Streptophyta</taxon>
        <taxon>Embryophyta</taxon>
        <taxon>Tracheophyta</taxon>
        <taxon>Spermatophyta</taxon>
        <taxon>Magnoliopsida</taxon>
        <taxon>eudicotyledons</taxon>
        <taxon>Gunneridae</taxon>
        <taxon>Pentapetalae</taxon>
        <taxon>asterids</taxon>
        <taxon>campanulids</taxon>
        <taxon>Escalloniales</taxon>
        <taxon>Escalloniaceae</taxon>
        <taxon>Escallonia</taxon>
    </lineage>
</organism>
<feature type="region of interest" description="Disordered" evidence="10">
    <location>
        <begin position="131"/>
        <end position="176"/>
    </location>
</feature>
<evidence type="ECO:0000256" key="7">
    <source>
        <dbReference type="ARBA" id="ARBA00023132"/>
    </source>
</evidence>
<feature type="region of interest" description="Disordered" evidence="10">
    <location>
        <begin position="222"/>
        <end position="271"/>
    </location>
</feature>
<accession>A0AA88V462</accession>
<keyword evidence="6" id="KW-0811">Translocation</keyword>
<protein>
    <recommendedName>
        <fullName evidence="11">Nucleoporin NSP1-like C-terminal domain-containing protein</fullName>
    </recommendedName>
</protein>
<evidence type="ECO:0000259" key="11">
    <source>
        <dbReference type="Pfam" id="PF05064"/>
    </source>
</evidence>
<dbReference type="InterPro" id="IPR026010">
    <property type="entry name" value="NSP1/NUP62"/>
</dbReference>
<proteinExistence type="inferred from homology"/>
<evidence type="ECO:0000256" key="9">
    <source>
        <dbReference type="SAM" id="Coils"/>
    </source>
</evidence>
<dbReference type="InterPro" id="IPR007942">
    <property type="entry name" value="PLipase-like"/>
</dbReference>
<dbReference type="PANTHER" id="PTHR12084">
    <property type="entry name" value="NUCLEAR PORE GLYCOPROTEIN P62-RELATED"/>
    <property type="match status" value="1"/>
</dbReference>
<evidence type="ECO:0000256" key="5">
    <source>
        <dbReference type="ARBA" id="ARBA00022927"/>
    </source>
</evidence>
<dbReference type="GO" id="GO:0044613">
    <property type="term" value="C:nuclear pore central transport channel"/>
    <property type="evidence" value="ECO:0007669"/>
    <property type="project" value="TreeGrafter"/>
</dbReference>
<feature type="compositionally biased region" description="Low complexity" evidence="10">
    <location>
        <begin position="110"/>
        <end position="119"/>
    </location>
</feature>
<reference evidence="12" key="1">
    <citation type="submission" date="2022-12" db="EMBL/GenBank/DDBJ databases">
        <title>Draft genome assemblies for two species of Escallonia (Escalloniales).</title>
        <authorList>
            <person name="Chanderbali A."/>
            <person name="Dervinis C."/>
            <person name="Anghel I."/>
            <person name="Soltis D."/>
            <person name="Soltis P."/>
            <person name="Zapata F."/>
        </authorList>
    </citation>
    <scope>NUCLEOTIDE SEQUENCE</scope>
    <source>
        <strain evidence="12">UCBG64.0493</strain>
        <tissue evidence="12">Leaf</tissue>
    </source>
</reference>
<keyword evidence="8" id="KW-0539">Nucleus</keyword>
<evidence type="ECO:0000256" key="3">
    <source>
        <dbReference type="ARBA" id="ARBA00022448"/>
    </source>
</evidence>
<evidence type="ECO:0000256" key="1">
    <source>
        <dbReference type="ARBA" id="ARBA00004567"/>
    </source>
</evidence>
<dbReference type="GO" id="GO:0017056">
    <property type="term" value="F:structural constituent of nuclear pore"/>
    <property type="evidence" value="ECO:0007669"/>
    <property type="project" value="InterPro"/>
</dbReference>
<name>A0AA88V462_9ASTE</name>
<dbReference type="Pfam" id="PF05278">
    <property type="entry name" value="PEARLI-4"/>
    <property type="match status" value="1"/>
</dbReference>
<dbReference type="AlphaFoldDB" id="A0AA88V462"/>
<evidence type="ECO:0000256" key="8">
    <source>
        <dbReference type="ARBA" id="ARBA00023242"/>
    </source>
</evidence>
<dbReference type="Gene3D" id="1.20.5.170">
    <property type="match status" value="1"/>
</dbReference>
<comment type="caution">
    <text evidence="12">The sequence shown here is derived from an EMBL/GenBank/DDBJ whole genome shotgun (WGS) entry which is preliminary data.</text>
</comment>
<comment type="subcellular location">
    <subcellularLocation>
        <location evidence="1">Nucleus</location>
        <location evidence="1">Nuclear pore complex</location>
    </subcellularLocation>
</comment>
<keyword evidence="7" id="KW-0906">Nuclear pore complex</keyword>
<feature type="region of interest" description="Disordered" evidence="10">
    <location>
        <begin position="1"/>
        <end position="65"/>
    </location>
</feature>
<keyword evidence="5" id="KW-0653">Protein transport</keyword>
<comment type="similarity">
    <text evidence="2">Belongs to the nucleoporin NSP1/NUP62 family.</text>
</comment>
<evidence type="ECO:0000313" key="13">
    <source>
        <dbReference type="Proteomes" id="UP001188597"/>
    </source>
</evidence>
<dbReference type="EMBL" id="JAVXUP010002784">
    <property type="protein sequence ID" value="KAK3001435.1"/>
    <property type="molecule type" value="Genomic_DNA"/>
</dbReference>
<evidence type="ECO:0000256" key="6">
    <source>
        <dbReference type="ARBA" id="ARBA00023010"/>
    </source>
</evidence>
<evidence type="ECO:0000256" key="10">
    <source>
        <dbReference type="SAM" id="MobiDB-lite"/>
    </source>
</evidence>
<dbReference type="Pfam" id="PF05064">
    <property type="entry name" value="Nsp1_C"/>
    <property type="match status" value="1"/>
</dbReference>
<dbReference type="GO" id="GO:0005543">
    <property type="term" value="F:phospholipid binding"/>
    <property type="evidence" value="ECO:0007669"/>
    <property type="project" value="TreeGrafter"/>
</dbReference>
<sequence>MSTGFSFSTNPSPSSSSAAAASSPFSSNPSSSPSPFGSTTSSLFPNANPNPNASTSSSTTPLFGFGSGSGSTPSFGFSSSAASSTTPLFGTPVSSSPFGATSNSTPLFGSSSASSASTTTAPPLFGSGFASSSSPFGSSFATSAPATTPPASFGSNPASSSPFGSSFASSASTTSAPTSFGSIFASNSGTNSSPFGSTSPLFAGSSSSSASTTPSFPNLFGSAPSASSSSASAAPSSAPSWASSFSASSGPSFSFPSASSASSAPSTPLSASSASAFSVASGSSASFASSMSFPASSASSGLSFSFPSASSASVASSTSFPASSTPAFSLAGSAFSRGSASSAPTVVSASVPMSPSSGSSFSFGTGAASSSQASFGFGNVASTAASSTGDAVSTTKQAAVSFGTVSSPLFSTVTSTMSASTPASTVASASALGFTPFGATSGATTSLTATGTIAASSAASASFSSFLAPSTAASSGPSSSSIGFSLSTIAPAASSGTGASTTGLKLSISASQPQSAAATPLFGCSASILWARVDYEEEGGMDEQVNGRMQLEVNPTKLEAKEEVEVAGQDHDTEREEVEFKISGVQENVDCAVVCTTSVFVDDAATIAGVTLPGKEIEGNKYDMPENVYAVSGVLSHDEIAYPGVAGHTSPVPSLATGMTAFTLSPHNNLIIKQILAKYGDITNGSLLKSTAAKSTFLQLVADVVHRLCNHTVDTLGYGELQLIQTWTADTVAVGFHVDWLQQRVDKVVAASKYHIHMTELEELGQQIDAAKKSLMEMELRQMVWRKEVVAFKVEFEGNDLCGANLGEGLLISARCKQVNNLPLAPQQAPSGDSMVFFVPYRLIKTRVFKEAGVPASTSTAATTSSSSAAAQTSSSLVVASSSGGTSTVSTAVASAPKLPSEITGKTVEEIIKEWNSELQERTGKFRKQANAIAEWDKKILQNRDVLLRLESEVAKVVETQSSLERQLELIETHQQEVDKALQSMEEEAEQIYKDERRLLLDDEAASTRDAMYEQAEIIERELEQMTEQIKQIIQTLNANQAGEFEAIDGMTPLDVVVRILNNQLSSLMWIDEKAEEFSSRIQKLASQGSAADREMMGPKLWLRDTFTDGSVKYTMTSMNVPEPVMSLAVSPVSKDSGGQ</sequence>
<feature type="coiled-coil region" evidence="9">
    <location>
        <begin position="947"/>
        <end position="1040"/>
    </location>
</feature>
<evidence type="ECO:0000256" key="2">
    <source>
        <dbReference type="ARBA" id="ARBA00005911"/>
    </source>
</evidence>
<keyword evidence="9" id="KW-0175">Coiled coil</keyword>
<keyword evidence="4" id="KW-0509">mRNA transport</keyword>
<feature type="region of interest" description="Disordered" evidence="10">
    <location>
        <begin position="92"/>
        <end position="119"/>
    </location>
</feature>
<dbReference type="GO" id="GO:0006405">
    <property type="term" value="P:RNA export from nucleus"/>
    <property type="evidence" value="ECO:0007669"/>
    <property type="project" value="TreeGrafter"/>
</dbReference>
<feature type="domain" description="Nucleoporin NSP1-like C-terminal" evidence="11">
    <location>
        <begin position="899"/>
        <end position="995"/>
    </location>
</feature>
<gene>
    <name evidence="12" type="ORF">RJ639_020923</name>
</gene>
<keyword evidence="3" id="KW-0813">Transport</keyword>
<dbReference type="GO" id="GO:0006606">
    <property type="term" value="P:protein import into nucleus"/>
    <property type="evidence" value="ECO:0007669"/>
    <property type="project" value="TreeGrafter"/>
</dbReference>
<dbReference type="PANTHER" id="PTHR12084:SF0">
    <property type="entry name" value="NUCLEAR PORE GLYCOPROTEIN P62"/>
    <property type="match status" value="1"/>
</dbReference>
<dbReference type="Proteomes" id="UP001188597">
    <property type="component" value="Unassembled WGS sequence"/>
</dbReference>
<evidence type="ECO:0000313" key="12">
    <source>
        <dbReference type="EMBL" id="KAK3001435.1"/>
    </source>
</evidence>
<dbReference type="GO" id="GO:0051028">
    <property type="term" value="P:mRNA transport"/>
    <property type="evidence" value="ECO:0007669"/>
    <property type="project" value="UniProtKB-KW"/>
</dbReference>
<feature type="compositionally biased region" description="Polar residues" evidence="10">
    <location>
        <begin position="92"/>
        <end position="109"/>
    </location>
</feature>
<dbReference type="FunFam" id="1.20.5.170:FF:000040">
    <property type="entry name" value="Nuclear pore glycoprotein p62"/>
    <property type="match status" value="1"/>
</dbReference>